<evidence type="ECO:0000313" key="2">
    <source>
        <dbReference type="Proteomes" id="UP000076962"/>
    </source>
</evidence>
<protein>
    <submittedName>
        <fullName evidence="1">Uncharacterized protein</fullName>
    </submittedName>
</protein>
<name>A0A176S334_9GAMM</name>
<dbReference type="AlphaFoldDB" id="A0A176S334"/>
<proteinExistence type="predicted"/>
<dbReference type="EMBL" id="LUTY01001017">
    <property type="protein sequence ID" value="OAD22328.1"/>
    <property type="molecule type" value="Genomic_DNA"/>
</dbReference>
<keyword evidence="2" id="KW-1185">Reference proteome</keyword>
<gene>
    <name evidence="1" type="ORF">THIOM_001869</name>
</gene>
<comment type="caution">
    <text evidence="1">The sequence shown here is derived from an EMBL/GenBank/DDBJ whole genome shotgun (WGS) entry which is preliminary data.</text>
</comment>
<dbReference type="Proteomes" id="UP000076962">
    <property type="component" value="Unassembled WGS sequence"/>
</dbReference>
<accession>A0A176S334</accession>
<reference evidence="1 2" key="1">
    <citation type="submission" date="2016-05" db="EMBL/GenBank/DDBJ databases">
        <title>Single-cell genome of chain-forming Candidatus Thiomargarita nelsonii and comparison to other large sulfur-oxidizing bacteria.</title>
        <authorList>
            <person name="Winkel M."/>
            <person name="Salman V."/>
            <person name="Woyke T."/>
            <person name="Schulz-Vogt H."/>
            <person name="Richter M."/>
            <person name="Flood B."/>
            <person name="Bailey J."/>
            <person name="Amann R."/>
            <person name="Mussmann M."/>
        </authorList>
    </citation>
    <scope>NUCLEOTIDE SEQUENCE [LARGE SCALE GENOMIC DNA]</scope>
    <source>
        <strain evidence="1 2">THI036</strain>
    </source>
</reference>
<organism evidence="1 2">
    <name type="scientific">Candidatus Thiomargarita nelsonii</name>
    <dbReference type="NCBI Taxonomy" id="1003181"/>
    <lineage>
        <taxon>Bacteria</taxon>
        <taxon>Pseudomonadati</taxon>
        <taxon>Pseudomonadota</taxon>
        <taxon>Gammaproteobacteria</taxon>
        <taxon>Thiotrichales</taxon>
        <taxon>Thiotrichaceae</taxon>
        <taxon>Thiomargarita</taxon>
    </lineage>
</organism>
<sequence>MVRGNHKGLPLRLAVFNYFGNEVSFISQLVVLNKKKHRSKSNSTNDLAVLRVLIVVVDH</sequence>
<evidence type="ECO:0000313" key="1">
    <source>
        <dbReference type="EMBL" id="OAD22328.1"/>
    </source>
</evidence>